<dbReference type="InterPro" id="IPR000524">
    <property type="entry name" value="Tscrpt_reg_HTH_GntR"/>
</dbReference>
<dbReference type="PROSITE" id="PS50949">
    <property type="entry name" value="HTH_GNTR"/>
    <property type="match status" value="1"/>
</dbReference>
<accession>A0A3M0N1G8</accession>
<name>A0A3M0N1G8_9RHOB</name>
<dbReference type="InterPro" id="IPR036390">
    <property type="entry name" value="WH_DNA-bd_sf"/>
</dbReference>
<dbReference type="Pfam" id="PF00392">
    <property type="entry name" value="GntR"/>
    <property type="match status" value="1"/>
</dbReference>
<dbReference type="GO" id="GO:0003677">
    <property type="term" value="F:DNA binding"/>
    <property type="evidence" value="ECO:0007669"/>
    <property type="project" value="UniProtKB-KW"/>
</dbReference>
<dbReference type="InterPro" id="IPR008920">
    <property type="entry name" value="TF_FadR/GntR_C"/>
</dbReference>
<keyword evidence="2" id="KW-0238">DNA-binding</keyword>
<organism evidence="5 6">
    <name type="scientific">Paracoccus alkanivorans</name>
    <dbReference type="NCBI Taxonomy" id="2116655"/>
    <lineage>
        <taxon>Bacteria</taxon>
        <taxon>Pseudomonadati</taxon>
        <taxon>Pseudomonadota</taxon>
        <taxon>Alphaproteobacteria</taxon>
        <taxon>Rhodobacterales</taxon>
        <taxon>Paracoccaceae</taxon>
        <taxon>Paracoccus</taxon>
    </lineage>
</organism>
<protein>
    <submittedName>
        <fullName evidence="5">GntR family transcriptional regulator</fullName>
    </submittedName>
</protein>
<evidence type="ECO:0000313" key="6">
    <source>
        <dbReference type="Proteomes" id="UP000273516"/>
    </source>
</evidence>
<dbReference type="Proteomes" id="UP000273516">
    <property type="component" value="Unassembled WGS sequence"/>
</dbReference>
<dbReference type="Pfam" id="PF07729">
    <property type="entry name" value="FCD"/>
    <property type="match status" value="1"/>
</dbReference>
<dbReference type="SMART" id="SM00345">
    <property type="entry name" value="HTH_GNTR"/>
    <property type="match status" value="1"/>
</dbReference>
<evidence type="ECO:0000256" key="1">
    <source>
        <dbReference type="ARBA" id="ARBA00023015"/>
    </source>
</evidence>
<dbReference type="PANTHER" id="PTHR43537:SF45">
    <property type="entry name" value="GNTR FAMILY REGULATORY PROTEIN"/>
    <property type="match status" value="1"/>
</dbReference>
<dbReference type="InterPro" id="IPR036388">
    <property type="entry name" value="WH-like_DNA-bd_sf"/>
</dbReference>
<dbReference type="Gene3D" id="1.10.10.10">
    <property type="entry name" value="Winged helix-like DNA-binding domain superfamily/Winged helix DNA-binding domain"/>
    <property type="match status" value="1"/>
</dbReference>
<gene>
    <name evidence="5" type="ORF">C9E81_02050</name>
</gene>
<keyword evidence="3" id="KW-0804">Transcription</keyword>
<keyword evidence="1" id="KW-0805">Transcription regulation</keyword>
<dbReference type="OrthoDB" id="9028214at2"/>
<dbReference type="SMART" id="SM00895">
    <property type="entry name" value="FCD"/>
    <property type="match status" value="1"/>
</dbReference>
<dbReference type="AlphaFoldDB" id="A0A3M0N1G8"/>
<dbReference type="SUPFAM" id="SSF46785">
    <property type="entry name" value="Winged helix' DNA-binding domain"/>
    <property type="match status" value="1"/>
</dbReference>
<dbReference type="Gene3D" id="1.20.120.530">
    <property type="entry name" value="GntR ligand-binding domain-like"/>
    <property type="match status" value="1"/>
</dbReference>
<dbReference type="PANTHER" id="PTHR43537">
    <property type="entry name" value="TRANSCRIPTIONAL REGULATOR, GNTR FAMILY"/>
    <property type="match status" value="1"/>
</dbReference>
<feature type="domain" description="HTH gntR-type" evidence="4">
    <location>
        <begin position="31"/>
        <end position="98"/>
    </location>
</feature>
<dbReference type="RefSeq" id="WP_122110643.1">
    <property type="nucleotide sequence ID" value="NZ_QOKZ01000001.1"/>
</dbReference>
<dbReference type="EMBL" id="QOKZ01000001">
    <property type="protein sequence ID" value="RMC37557.1"/>
    <property type="molecule type" value="Genomic_DNA"/>
</dbReference>
<sequence length="264" mass="29224">MPPQAKTSAGPDEAAKPPVERADAVAIPPAGDLTSAAYERIEELFISMKLAPGATLRTQDLQRLTGLGRTPVHQAVRRLAAETLLDVQPRNGLRIAPIDLERERRLADLRRDMDRFVCTTAIAGMEGNERARLSHIMRRLEAERPTITLDQFNVLDKAFDMLMIQASRERFLERSLRPLKALGRRTGYLDISHVSGQQGLDETVGHHLAIMRAVLEGDVSRARAMSDELVEFGIAMLTRLERNIDPALLDISFGLEGGEGGRAM</sequence>
<evidence type="ECO:0000256" key="3">
    <source>
        <dbReference type="ARBA" id="ARBA00023163"/>
    </source>
</evidence>
<reference evidence="5 6" key="1">
    <citation type="submission" date="2018-07" db="EMBL/GenBank/DDBJ databases">
        <authorList>
            <person name="Zhang Y."/>
            <person name="Wang L."/>
            <person name="Ma S."/>
        </authorList>
    </citation>
    <scope>NUCLEOTIDE SEQUENCE [LARGE SCALE GENOMIC DNA]</scope>
    <source>
        <strain evidence="5 6">4-2</strain>
    </source>
</reference>
<evidence type="ECO:0000313" key="5">
    <source>
        <dbReference type="EMBL" id="RMC37557.1"/>
    </source>
</evidence>
<dbReference type="GO" id="GO:0003700">
    <property type="term" value="F:DNA-binding transcription factor activity"/>
    <property type="evidence" value="ECO:0007669"/>
    <property type="project" value="InterPro"/>
</dbReference>
<evidence type="ECO:0000259" key="4">
    <source>
        <dbReference type="PROSITE" id="PS50949"/>
    </source>
</evidence>
<keyword evidence="6" id="KW-1185">Reference proteome</keyword>
<dbReference type="SUPFAM" id="SSF48008">
    <property type="entry name" value="GntR ligand-binding domain-like"/>
    <property type="match status" value="1"/>
</dbReference>
<proteinExistence type="predicted"/>
<dbReference type="InterPro" id="IPR011711">
    <property type="entry name" value="GntR_C"/>
</dbReference>
<evidence type="ECO:0000256" key="2">
    <source>
        <dbReference type="ARBA" id="ARBA00023125"/>
    </source>
</evidence>
<comment type="caution">
    <text evidence="5">The sequence shown here is derived from an EMBL/GenBank/DDBJ whole genome shotgun (WGS) entry which is preliminary data.</text>
</comment>